<dbReference type="Proteomes" id="UP000250434">
    <property type="component" value="Chromosome"/>
</dbReference>
<dbReference type="AlphaFoldDB" id="A0A344L5G7"/>
<sequence>MKMADLTEIAAWFAGHEGTRLGHSDWLEVTPDDVRAFADVTRDWQRIHLDAEVAAAGPYGVPVAHGFYVLGLIPYLTSGLLDLRWTTLGLNYRLDRVRFHAPVLVGDKVRGTATIGGSRVRPRGFLELVLQVTVETSSADRPACTADHTRLYQVAADAELPDLAHAGTVRLDPPPDRPAGSDR</sequence>
<dbReference type="SUPFAM" id="SSF54637">
    <property type="entry name" value="Thioesterase/thiol ester dehydrase-isomerase"/>
    <property type="match status" value="1"/>
</dbReference>
<evidence type="ECO:0000256" key="1">
    <source>
        <dbReference type="ARBA" id="ARBA00005254"/>
    </source>
</evidence>
<dbReference type="EMBL" id="CP015163">
    <property type="protein sequence ID" value="AXB43291.1"/>
    <property type="molecule type" value="Genomic_DNA"/>
</dbReference>
<evidence type="ECO:0000313" key="3">
    <source>
        <dbReference type="EMBL" id="AXB43291.1"/>
    </source>
</evidence>
<dbReference type="KEGG" id="aab:A4R43_12610"/>
<keyword evidence="4" id="KW-1185">Reference proteome</keyword>
<organism evidence="3 4">
    <name type="scientific">Amycolatopsis albispora</name>
    <dbReference type="NCBI Taxonomy" id="1804986"/>
    <lineage>
        <taxon>Bacteria</taxon>
        <taxon>Bacillati</taxon>
        <taxon>Actinomycetota</taxon>
        <taxon>Actinomycetes</taxon>
        <taxon>Pseudonocardiales</taxon>
        <taxon>Pseudonocardiaceae</taxon>
        <taxon>Amycolatopsis</taxon>
    </lineage>
</organism>
<dbReference type="PANTHER" id="PTHR42993:SF1">
    <property type="entry name" value="MAOC-LIKE DEHYDRATASE DOMAIN-CONTAINING PROTEIN"/>
    <property type="match status" value="1"/>
</dbReference>
<dbReference type="CDD" id="cd03450">
    <property type="entry name" value="NodN"/>
    <property type="match status" value="1"/>
</dbReference>
<dbReference type="PANTHER" id="PTHR42993">
    <property type="entry name" value="MAOC-LIKE DEHYDRATASE DOMAIN-CONTAINING PROTEIN"/>
    <property type="match status" value="1"/>
</dbReference>
<dbReference type="InterPro" id="IPR002539">
    <property type="entry name" value="MaoC-like_dom"/>
</dbReference>
<evidence type="ECO:0000259" key="2">
    <source>
        <dbReference type="Pfam" id="PF01575"/>
    </source>
</evidence>
<accession>A0A344L5G7</accession>
<evidence type="ECO:0000313" key="4">
    <source>
        <dbReference type="Proteomes" id="UP000250434"/>
    </source>
</evidence>
<name>A0A344L5G7_9PSEU</name>
<dbReference type="Gene3D" id="3.10.129.10">
    <property type="entry name" value="Hotdog Thioesterase"/>
    <property type="match status" value="1"/>
</dbReference>
<proteinExistence type="inferred from homology"/>
<dbReference type="Pfam" id="PF01575">
    <property type="entry name" value="MaoC_dehydratas"/>
    <property type="match status" value="1"/>
</dbReference>
<feature type="domain" description="MaoC-like" evidence="2">
    <location>
        <begin position="17"/>
        <end position="120"/>
    </location>
</feature>
<reference evidence="3 4" key="1">
    <citation type="submission" date="2016-04" db="EMBL/GenBank/DDBJ databases">
        <title>Complete genome sequence and analysis of deep-sea sediment isolate, Amycolatopsis sp. WP1.</title>
        <authorList>
            <person name="Wang H."/>
            <person name="Chen S."/>
            <person name="Wu Q."/>
        </authorList>
    </citation>
    <scope>NUCLEOTIDE SEQUENCE [LARGE SCALE GENOMIC DNA]</scope>
    <source>
        <strain evidence="3 4">WP1</strain>
    </source>
</reference>
<dbReference type="InterPro" id="IPR039375">
    <property type="entry name" value="NodN-like"/>
</dbReference>
<gene>
    <name evidence="3" type="ORF">A4R43_12610</name>
</gene>
<dbReference type="InterPro" id="IPR029069">
    <property type="entry name" value="HotDog_dom_sf"/>
</dbReference>
<comment type="similarity">
    <text evidence="1">Belongs to the enoyl-CoA hydratase/isomerase family.</text>
</comment>
<protein>
    <recommendedName>
        <fullName evidence="2">MaoC-like domain-containing protein</fullName>
    </recommendedName>
</protein>
<dbReference type="OrthoDB" id="9801735at2"/>